<dbReference type="Proteomes" id="UP000887564">
    <property type="component" value="Unplaced"/>
</dbReference>
<dbReference type="InterPro" id="IPR027408">
    <property type="entry name" value="PNPase/RNase_PH_dom_sf"/>
</dbReference>
<evidence type="ECO:0000313" key="1">
    <source>
        <dbReference type="Proteomes" id="UP000887564"/>
    </source>
</evidence>
<protein>
    <submittedName>
        <fullName evidence="2">Uncharacterized protein</fullName>
    </submittedName>
</protein>
<dbReference type="GO" id="GO:0000958">
    <property type="term" value="P:mitochondrial mRNA catabolic process"/>
    <property type="evidence" value="ECO:0007669"/>
    <property type="project" value="TreeGrafter"/>
</dbReference>
<organism evidence="1 2">
    <name type="scientific">Parascaris equorum</name>
    <name type="common">Equine roundworm</name>
    <dbReference type="NCBI Taxonomy" id="6256"/>
    <lineage>
        <taxon>Eukaryota</taxon>
        <taxon>Metazoa</taxon>
        <taxon>Ecdysozoa</taxon>
        <taxon>Nematoda</taxon>
        <taxon>Chromadorea</taxon>
        <taxon>Rhabditida</taxon>
        <taxon>Spirurina</taxon>
        <taxon>Ascaridomorpha</taxon>
        <taxon>Ascaridoidea</taxon>
        <taxon>Ascarididae</taxon>
        <taxon>Parascaris</taxon>
    </lineage>
</organism>
<dbReference type="InterPro" id="IPR012162">
    <property type="entry name" value="PNPase"/>
</dbReference>
<dbReference type="AlphaFoldDB" id="A0A914R5U3"/>
<dbReference type="GO" id="GO:0003723">
    <property type="term" value="F:RNA binding"/>
    <property type="evidence" value="ECO:0007669"/>
    <property type="project" value="InterPro"/>
</dbReference>
<accession>A0A914R5U3</accession>
<reference evidence="2" key="1">
    <citation type="submission" date="2022-11" db="UniProtKB">
        <authorList>
            <consortium name="WormBaseParasite"/>
        </authorList>
    </citation>
    <scope>IDENTIFICATION</scope>
</reference>
<dbReference type="Gene3D" id="3.30.230.70">
    <property type="entry name" value="GHMP Kinase, N-terminal domain"/>
    <property type="match status" value="1"/>
</dbReference>
<dbReference type="GO" id="GO:0000965">
    <property type="term" value="P:mitochondrial RNA 3'-end processing"/>
    <property type="evidence" value="ECO:0007669"/>
    <property type="project" value="TreeGrafter"/>
</dbReference>
<dbReference type="GO" id="GO:0004654">
    <property type="term" value="F:polyribonucleotide nucleotidyltransferase activity"/>
    <property type="evidence" value="ECO:0007669"/>
    <property type="project" value="InterPro"/>
</dbReference>
<name>A0A914R5U3_PAREQ</name>
<dbReference type="Gene3D" id="3.30.1370.10">
    <property type="entry name" value="K Homology domain, type 1"/>
    <property type="match status" value="1"/>
</dbReference>
<dbReference type="GO" id="GO:0005829">
    <property type="term" value="C:cytosol"/>
    <property type="evidence" value="ECO:0007669"/>
    <property type="project" value="TreeGrafter"/>
</dbReference>
<dbReference type="PANTHER" id="PTHR11252:SF0">
    <property type="entry name" value="POLYRIBONUCLEOTIDE NUCLEOTIDYLTRANSFERASE 1, MITOCHONDRIAL"/>
    <property type="match status" value="1"/>
</dbReference>
<keyword evidence="1" id="KW-1185">Reference proteome</keyword>
<dbReference type="PANTHER" id="PTHR11252">
    <property type="entry name" value="POLYRIBONUCLEOTIDE NUCLEOTIDYLTRANSFERASE"/>
    <property type="match status" value="1"/>
</dbReference>
<dbReference type="GO" id="GO:0005739">
    <property type="term" value="C:mitochondrion"/>
    <property type="evidence" value="ECO:0007669"/>
    <property type="project" value="TreeGrafter"/>
</dbReference>
<dbReference type="SUPFAM" id="SSF55666">
    <property type="entry name" value="Ribonuclease PH domain 2-like"/>
    <property type="match status" value="1"/>
</dbReference>
<dbReference type="WBParaSite" id="PEQ_0000003101-mRNA-1">
    <property type="protein sequence ID" value="PEQ_0000003101-mRNA-1"/>
    <property type="gene ID" value="PEQ_0000003101"/>
</dbReference>
<evidence type="ECO:0000313" key="2">
    <source>
        <dbReference type="WBParaSite" id="PEQ_0000003101-mRNA-1"/>
    </source>
</evidence>
<sequence>MQLDLKIAGINRQLLSEAISRGREGIAYVLSLMEKAQKAPRVEFKDSVPITENISIPIFRRHILFRSGAYNVKLIEAETGVKVWLIYDSVHDILLSASSLPSYFPFIRNENPEVCAIFN</sequence>
<dbReference type="InterPro" id="IPR036612">
    <property type="entry name" value="KH_dom_type_1_sf"/>
</dbReference>
<dbReference type="InterPro" id="IPR036345">
    <property type="entry name" value="ExoRNase_PH_dom2_sf"/>
</dbReference>
<dbReference type="GO" id="GO:0000175">
    <property type="term" value="F:3'-5'-RNA exonuclease activity"/>
    <property type="evidence" value="ECO:0007669"/>
    <property type="project" value="TreeGrafter"/>
</dbReference>
<proteinExistence type="predicted"/>